<feature type="domain" description="Cupin type-2" evidence="4">
    <location>
        <begin position="74"/>
        <end position="146"/>
    </location>
</feature>
<evidence type="ECO:0000259" key="4">
    <source>
        <dbReference type="Pfam" id="PF07883"/>
    </source>
</evidence>
<dbReference type="Pfam" id="PF07883">
    <property type="entry name" value="Cupin_2"/>
    <property type="match status" value="1"/>
</dbReference>
<dbReference type="PANTHER" id="PTHR41517">
    <property type="entry name" value="1,2-DIOXYGENASE PROTEIN-RELATED"/>
    <property type="match status" value="1"/>
</dbReference>
<evidence type="ECO:0000313" key="5">
    <source>
        <dbReference type="EMBL" id="SCL28741.1"/>
    </source>
</evidence>
<reference evidence="6" key="1">
    <citation type="submission" date="2016-06" db="EMBL/GenBank/DDBJ databases">
        <authorList>
            <person name="Varghese N."/>
            <person name="Submissions Spin"/>
        </authorList>
    </citation>
    <scope>NUCLEOTIDE SEQUENCE [LARGE SCALE GENOMIC DNA]</scope>
    <source>
        <strain evidence="6">DSM 45431</strain>
    </source>
</reference>
<evidence type="ECO:0000256" key="3">
    <source>
        <dbReference type="SAM" id="MobiDB-lite"/>
    </source>
</evidence>
<feature type="region of interest" description="Disordered" evidence="3">
    <location>
        <begin position="185"/>
        <end position="209"/>
    </location>
</feature>
<dbReference type="InterPro" id="IPR011051">
    <property type="entry name" value="RmlC_Cupin_sf"/>
</dbReference>
<dbReference type="Proteomes" id="UP000199413">
    <property type="component" value="Unassembled WGS sequence"/>
</dbReference>
<gene>
    <name evidence="5" type="ORF">GA0070624_3751</name>
</gene>
<organism evidence="5 6">
    <name type="scientific">Micromonospora rhizosphaerae</name>
    <dbReference type="NCBI Taxonomy" id="568872"/>
    <lineage>
        <taxon>Bacteria</taxon>
        <taxon>Bacillati</taxon>
        <taxon>Actinomycetota</taxon>
        <taxon>Actinomycetes</taxon>
        <taxon>Micromonosporales</taxon>
        <taxon>Micromonosporaceae</taxon>
        <taxon>Micromonospora</taxon>
    </lineage>
</organism>
<dbReference type="InterPro" id="IPR014710">
    <property type="entry name" value="RmlC-like_jellyroll"/>
</dbReference>
<dbReference type="OrthoDB" id="285029at2"/>
<dbReference type="Gene3D" id="2.60.120.10">
    <property type="entry name" value="Jelly Rolls"/>
    <property type="match status" value="1"/>
</dbReference>
<keyword evidence="6" id="KW-1185">Reference proteome</keyword>
<evidence type="ECO:0000256" key="2">
    <source>
        <dbReference type="ARBA" id="ARBA00023002"/>
    </source>
</evidence>
<dbReference type="EMBL" id="FMHV01000002">
    <property type="protein sequence ID" value="SCL28741.1"/>
    <property type="molecule type" value="Genomic_DNA"/>
</dbReference>
<protein>
    <submittedName>
        <fullName evidence="5">Cupin domain-containing protein</fullName>
    </submittedName>
</protein>
<accession>A0A1C6SGZ1</accession>
<name>A0A1C6SGZ1_9ACTN</name>
<dbReference type="AlphaFoldDB" id="A0A1C6SGZ1"/>
<keyword evidence="1" id="KW-0223">Dioxygenase</keyword>
<dbReference type="InterPro" id="IPR047183">
    <property type="entry name" value="GDO-like"/>
</dbReference>
<dbReference type="SUPFAM" id="SSF51182">
    <property type="entry name" value="RmlC-like cupins"/>
    <property type="match status" value="1"/>
</dbReference>
<dbReference type="PANTHER" id="PTHR41517:SF1">
    <property type="entry name" value="CUPIN"/>
    <property type="match status" value="1"/>
</dbReference>
<evidence type="ECO:0000313" key="6">
    <source>
        <dbReference type="Proteomes" id="UP000199413"/>
    </source>
</evidence>
<keyword evidence="2" id="KW-0560">Oxidoreductase</keyword>
<dbReference type="STRING" id="568872.GA0070624_3751"/>
<proteinExistence type="predicted"/>
<dbReference type="GO" id="GO:0051213">
    <property type="term" value="F:dioxygenase activity"/>
    <property type="evidence" value="ECO:0007669"/>
    <property type="project" value="UniProtKB-KW"/>
</dbReference>
<evidence type="ECO:0000256" key="1">
    <source>
        <dbReference type="ARBA" id="ARBA00022964"/>
    </source>
</evidence>
<dbReference type="RefSeq" id="WP_091342780.1">
    <property type="nucleotide sequence ID" value="NZ_FMHV01000002.1"/>
</dbReference>
<dbReference type="InterPro" id="IPR013096">
    <property type="entry name" value="Cupin_2"/>
</dbReference>
<sequence>MRDDYLPGVLASEKRNRDASEIAARDEFNKKHPPIKGLVVPHDLRKMELPERPWRNNRGHWFDLADYEVLNAHLAELKPGGASVRHRHTTEAYLYIVKGHGYSLINYDDDPVEVVEWSEGTLFAPPRWAWHQHFNLDESDTSRYLAIQDTGLLRTMRLHNIERHSVQLTPEQGAELLRAAVEQGAVHGGHGHHHDGTSVVEPVRNPDEG</sequence>